<dbReference type="SMART" id="SM00182">
    <property type="entry name" value="CULLIN"/>
    <property type="match status" value="1"/>
</dbReference>
<comment type="caution">
    <text evidence="9">The sequence shown here is derived from an EMBL/GenBank/DDBJ whole genome shotgun (WGS) entry which is preliminary data.</text>
</comment>
<keyword evidence="2" id="KW-1017">Isopeptide bond</keyword>
<dbReference type="InterPro" id="IPR036388">
    <property type="entry name" value="WH-like_DNA-bd_sf"/>
</dbReference>
<dbReference type="Pfam" id="PF10557">
    <property type="entry name" value="Cullin_Nedd8"/>
    <property type="match status" value="1"/>
</dbReference>
<dbReference type="InterPro" id="IPR059120">
    <property type="entry name" value="Cullin-like_AB"/>
</dbReference>
<keyword evidence="7" id="KW-0472">Membrane</keyword>
<dbReference type="PANTHER" id="PTHR11932">
    <property type="entry name" value="CULLIN"/>
    <property type="match status" value="1"/>
</dbReference>
<dbReference type="Pfam" id="PF00888">
    <property type="entry name" value="Cullin"/>
    <property type="match status" value="1"/>
</dbReference>
<dbReference type="InterPro" id="IPR001373">
    <property type="entry name" value="Cullin_N"/>
</dbReference>
<dbReference type="GO" id="GO:0031625">
    <property type="term" value="F:ubiquitin protein ligase binding"/>
    <property type="evidence" value="ECO:0007669"/>
    <property type="project" value="InterPro"/>
</dbReference>
<dbReference type="SMART" id="SM00884">
    <property type="entry name" value="Cullin_Nedd8"/>
    <property type="match status" value="1"/>
</dbReference>
<dbReference type="SUPFAM" id="SSF46785">
    <property type="entry name" value="Winged helix' DNA-binding domain"/>
    <property type="match status" value="1"/>
</dbReference>
<dbReference type="InterPro" id="IPR054722">
    <property type="entry name" value="PolX-like_BBD"/>
</dbReference>
<dbReference type="Pfam" id="PF14223">
    <property type="entry name" value="Retrotran_gag_2"/>
    <property type="match status" value="1"/>
</dbReference>
<dbReference type="GO" id="GO:0006511">
    <property type="term" value="P:ubiquitin-dependent protein catabolic process"/>
    <property type="evidence" value="ECO:0007669"/>
    <property type="project" value="InterPro"/>
</dbReference>
<evidence type="ECO:0000256" key="4">
    <source>
        <dbReference type="PROSITE-ProRule" id="PRU00330"/>
    </source>
</evidence>
<dbReference type="Gene3D" id="1.20.1310.10">
    <property type="entry name" value="Cullin Repeats"/>
    <property type="match status" value="2"/>
</dbReference>
<protein>
    <submittedName>
        <fullName evidence="9">Cullin-1-like protein</fullName>
    </submittedName>
</protein>
<comment type="similarity">
    <text evidence="1 4 5">Belongs to the cullin family.</text>
</comment>
<evidence type="ECO:0000256" key="3">
    <source>
        <dbReference type="ARBA" id="ARBA00022843"/>
    </source>
</evidence>
<dbReference type="InterPro" id="IPR016159">
    <property type="entry name" value="Cullin_repeat-like_dom_sf"/>
</dbReference>
<feature type="non-terminal residue" evidence="9">
    <location>
        <position position="994"/>
    </location>
</feature>
<dbReference type="SUPFAM" id="SSF74788">
    <property type="entry name" value="Cullin repeat-like"/>
    <property type="match status" value="1"/>
</dbReference>
<dbReference type="AlphaFoldDB" id="A0A2K3P6W9"/>
<evidence type="ECO:0000313" key="9">
    <source>
        <dbReference type="EMBL" id="PNY11034.1"/>
    </source>
</evidence>
<gene>
    <name evidence="9" type="ORF">L195_g007633</name>
</gene>
<evidence type="ECO:0000313" key="10">
    <source>
        <dbReference type="Proteomes" id="UP000236291"/>
    </source>
</evidence>
<dbReference type="InterPro" id="IPR025724">
    <property type="entry name" value="GAG-pre-integrase_dom"/>
</dbReference>
<dbReference type="InterPro" id="IPR016158">
    <property type="entry name" value="Cullin_homology"/>
</dbReference>
<evidence type="ECO:0000256" key="6">
    <source>
        <dbReference type="SAM" id="MobiDB-lite"/>
    </source>
</evidence>
<dbReference type="InterPro" id="IPR019559">
    <property type="entry name" value="Cullin_neddylation_domain"/>
</dbReference>
<dbReference type="InterPro" id="IPR045093">
    <property type="entry name" value="Cullin"/>
</dbReference>
<feature type="compositionally biased region" description="Polar residues" evidence="6">
    <location>
        <begin position="145"/>
        <end position="177"/>
    </location>
</feature>
<sequence>MLISWIQTMISSEILAHVVGSNHTFELWNKILSHFHKQMRAKARQLRVELSSTKLEDRTVKEYLLQIRLLIDNLSAIGDPVPLNHHLDIILEGLPSDFNSVISVIESNFDSMDMDEAEALLLAPETCLEKSKKKTLDEVASLNLAQASSSKSTPNTETDSTPPSVNSTTGPDPSRFNSYRGRGGRNGRGHGEGGGRYSNTQCQICYKTGHPASECWHRTHYNGFGNGFGASSSRFNPYLPRYPSPMRPSSSQVAQPNALIANAPSVSGSGIWYPDSGASYHVTADVRNIQEPFFFDGANQVYIGNGQGLPIHSSGSGVFPFPIDPNIHFSLNNLLHVPTITKNLISATNAVLLHGTVGSDGLYKYKFPSLNIQPAQSVPDLFSNNKPTVCTIHNSTSTSNSMHPLPSCSTYLWHLRLGHPNEHILKLVLKNCNLSFSNTNKDALNFCTAYCMGKAHRLHSPPSLTTYTKPRHTSVSFWGTPLFTKVTSAFHPLDVSNMVDDLSRMYRFCPTKLLDPIANVFKQMRLQLCFNWLRKETATINQVQSMPEQSPSILSSVSWYGVQWTVLARKFLELHDKYLAYVNNCFMNHTLFHKALKEGFDVFCNKTFSAELLSSFCDHILKKGGSEKLSDEAIEETLEKVVKLVAHISDKDLFAEFYRKKLTRRLLFDRSASDDHEKYILRKLREECGRLFTSKMDGMVTDLTLARESQLKFNEYLNENSDVNPGIDLKVTVLTTGFWPSFKSSGLSLPSVGSNCLFQVKCVEVFKGFYETRTKHRKLTWIYSLGTCDIIGKFDSKTIELVVSTHQAAALLLFNLADKLNYSEIKTQLSLADEDLVPLLYSLSCAKYKIISKEPSTKTVSPNDSFEFNSKFADKMKRIKVPLPPVDEKKKIIEYVDTDRRYEIEAAIVCIMKSRKVLHHKTLVLECLEKLGHRFKPDIKAIKKRIEVLITRDYLERDKENPAIFRYLANSAAGVVIETIYIVIYIVYAPAPVR</sequence>
<evidence type="ECO:0000256" key="2">
    <source>
        <dbReference type="ARBA" id="ARBA00022499"/>
    </source>
</evidence>
<feature type="transmembrane region" description="Helical" evidence="7">
    <location>
        <begin position="967"/>
        <end position="988"/>
    </location>
</feature>
<keyword evidence="7" id="KW-0812">Transmembrane</keyword>
<dbReference type="Pfam" id="PF22936">
    <property type="entry name" value="Pol_BBD"/>
    <property type="match status" value="1"/>
</dbReference>
<keyword evidence="3" id="KW-0832">Ubl conjugation</keyword>
<proteinExistence type="inferred from homology"/>
<dbReference type="GO" id="GO:0031461">
    <property type="term" value="C:cullin-RING ubiquitin ligase complex"/>
    <property type="evidence" value="ECO:0007669"/>
    <property type="project" value="InterPro"/>
</dbReference>
<dbReference type="SUPFAM" id="SSF75632">
    <property type="entry name" value="Cullin homology domain"/>
    <property type="match status" value="1"/>
</dbReference>
<dbReference type="InterPro" id="IPR036317">
    <property type="entry name" value="Cullin_homology_sf"/>
</dbReference>
<dbReference type="Pfam" id="PF26557">
    <property type="entry name" value="Cullin_AB"/>
    <property type="match status" value="1"/>
</dbReference>
<accession>A0A2K3P6W9</accession>
<dbReference type="FunFam" id="1.20.1310.10:FF:000013">
    <property type="entry name" value="Cullin-1 like"/>
    <property type="match status" value="1"/>
</dbReference>
<dbReference type="Gene3D" id="3.30.230.130">
    <property type="entry name" value="Cullin, Chain C, Domain 2"/>
    <property type="match status" value="1"/>
</dbReference>
<dbReference type="STRING" id="57577.A0A2K3P6W9"/>
<dbReference type="InterPro" id="IPR036390">
    <property type="entry name" value="WH_DNA-bd_sf"/>
</dbReference>
<dbReference type="PROSITE" id="PS50069">
    <property type="entry name" value="CULLIN_2"/>
    <property type="match status" value="1"/>
</dbReference>
<feature type="domain" description="Cullin family profile" evidence="8">
    <location>
        <begin position="608"/>
        <end position="844"/>
    </location>
</feature>
<dbReference type="PROSITE" id="PS01256">
    <property type="entry name" value="CULLIN_1"/>
    <property type="match status" value="1"/>
</dbReference>
<reference evidence="9 10" key="1">
    <citation type="journal article" date="2014" name="Am. J. Bot.">
        <title>Genome assembly and annotation for red clover (Trifolium pratense; Fabaceae).</title>
        <authorList>
            <person name="Istvanek J."/>
            <person name="Jaros M."/>
            <person name="Krenek A."/>
            <person name="Repkova J."/>
        </authorList>
    </citation>
    <scope>NUCLEOTIDE SEQUENCE [LARGE SCALE GENOMIC DNA]</scope>
    <source>
        <strain evidence="10">cv. Tatra</strain>
        <tissue evidence="9">Young leaves</tissue>
    </source>
</reference>
<reference evidence="9 10" key="2">
    <citation type="journal article" date="2017" name="Front. Plant Sci.">
        <title>Gene Classification and Mining of Molecular Markers Useful in Red Clover (Trifolium pratense) Breeding.</title>
        <authorList>
            <person name="Istvanek J."/>
            <person name="Dluhosova J."/>
            <person name="Dluhos P."/>
            <person name="Patkova L."/>
            <person name="Nedelnik J."/>
            <person name="Repkova J."/>
        </authorList>
    </citation>
    <scope>NUCLEOTIDE SEQUENCE [LARGE SCALE GENOMIC DNA]</scope>
    <source>
        <strain evidence="10">cv. Tatra</strain>
        <tissue evidence="9">Young leaves</tissue>
    </source>
</reference>
<dbReference type="Pfam" id="PF13976">
    <property type="entry name" value="gag_pre-integrs"/>
    <property type="match status" value="1"/>
</dbReference>
<dbReference type="ExpressionAtlas" id="A0A2K3P6W9">
    <property type="expression patterns" value="baseline"/>
</dbReference>
<dbReference type="EMBL" id="ASHM01004253">
    <property type="protein sequence ID" value="PNY11034.1"/>
    <property type="molecule type" value="Genomic_DNA"/>
</dbReference>
<name>A0A2K3P6W9_TRIPR</name>
<evidence type="ECO:0000256" key="1">
    <source>
        <dbReference type="ARBA" id="ARBA00006019"/>
    </source>
</evidence>
<organism evidence="9 10">
    <name type="scientific">Trifolium pratense</name>
    <name type="common">Red clover</name>
    <dbReference type="NCBI Taxonomy" id="57577"/>
    <lineage>
        <taxon>Eukaryota</taxon>
        <taxon>Viridiplantae</taxon>
        <taxon>Streptophyta</taxon>
        <taxon>Embryophyta</taxon>
        <taxon>Tracheophyta</taxon>
        <taxon>Spermatophyta</taxon>
        <taxon>Magnoliopsida</taxon>
        <taxon>eudicotyledons</taxon>
        <taxon>Gunneridae</taxon>
        <taxon>Pentapetalae</taxon>
        <taxon>rosids</taxon>
        <taxon>fabids</taxon>
        <taxon>Fabales</taxon>
        <taxon>Fabaceae</taxon>
        <taxon>Papilionoideae</taxon>
        <taxon>50 kb inversion clade</taxon>
        <taxon>NPAAA clade</taxon>
        <taxon>Hologalegina</taxon>
        <taxon>IRL clade</taxon>
        <taxon>Trifolieae</taxon>
        <taxon>Trifolium</taxon>
    </lineage>
</organism>
<keyword evidence="7" id="KW-1133">Transmembrane helix</keyword>
<evidence type="ECO:0000259" key="8">
    <source>
        <dbReference type="PROSITE" id="PS50069"/>
    </source>
</evidence>
<dbReference type="Proteomes" id="UP000236291">
    <property type="component" value="Unassembled WGS sequence"/>
</dbReference>
<dbReference type="Gene3D" id="1.10.10.10">
    <property type="entry name" value="Winged helix-like DNA-binding domain superfamily/Winged helix DNA-binding domain"/>
    <property type="match status" value="1"/>
</dbReference>
<feature type="region of interest" description="Disordered" evidence="6">
    <location>
        <begin position="145"/>
        <end position="195"/>
    </location>
</feature>
<dbReference type="InterPro" id="IPR016157">
    <property type="entry name" value="Cullin_CS"/>
</dbReference>
<dbReference type="FunFam" id="1.10.10.10:FF:000503">
    <property type="entry name" value="Cullin-1"/>
    <property type="match status" value="1"/>
</dbReference>
<evidence type="ECO:0000256" key="7">
    <source>
        <dbReference type="SAM" id="Phobius"/>
    </source>
</evidence>
<evidence type="ECO:0000256" key="5">
    <source>
        <dbReference type="RuleBase" id="RU003829"/>
    </source>
</evidence>